<keyword evidence="6 7" id="KW-0472">Membrane</keyword>
<accession>A0AAD4ETD6</accession>
<evidence type="ECO:0000313" key="11">
    <source>
        <dbReference type="Proteomes" id="UP001197093"/>
    </source>
</evidence>
<sequence>MPLHQFDYLFAIGTIFAALDAWNIGANDVANSWATSVASQSVTYLQAMVLASVMEFAGSVGVGARVADTIRTKIVDTSLYKEDPAMLMLGMVCAVTASSIYLTFATKIGMPVSTTHSILGGVIGMGVASVGASGVQWVGSGSGTGAINSGVVQVFLAWIIAPGLAGCFASIIFLITKYGVMIRNNPAVWALRVVPFYFGLTASLLTMLLLWKGGSYTITLTDPEVAGTIVGVGAGFGLLIALTLVPWMYRVVIKGDWALRWYHIPLGPLLLRRGEVPPPPEGGDHGIKDYYEGRLTKAELDARKAGERDDVEIVGAGNPEKTANAEGSDAGSSERPTPSPLANVTKPRKSIVGPKPEGKWFEGAVLFWYVKWALLRGIDQEVVNAQSTNSKLASNLDEIHAHATHFDNKAEYMYSFLQIMTAATASFTHGANDIANAIGPYATVFQIWNDGALPAKGKSEVPVWILVFGGAMLVIGVWTYGYNIMRNLGNRLTLQSPSRGFSMELGSAITVILATRLKLPISTTQCITGATVGVGLCSGTWRTVNWRMVLWIYLGWIITLPVTGIISGCLMGIIINAPRWGHSG</sequence>
<keyword evidence="11" id="KW-1185">Reference proteome</keyword>
<evidence type="ECO:0000256" key="6">
    <source>
        <dbReference type="ARBA" id="ARBA00023136"/>
    </source>
</evidence>
<evidence type="ECO:0000256" key="2">
    <source>
        <dbReference type="ARBA" id="ARBA00022448"/>
    </source>
</evidence>
<dbReference type="Proteomes" id="UP001197093">
    <property type="component" value="Unassembled WGS sequence"/>
</dbReference>
<feature type="transmembrane region" description="Helical" evidence="7">
    <location>
        <begin position="187"/>
        <end position="209"/>
    </location>
</feature>
<feature type="transmembrane region" description="Helical" evidence="7">
    <location>
        <begin position="85"/>
        <end position="106"/>
    </location>
</feature>
<comment type="function">
    <text evidence="7">Sodium-phosphate symporter.</text>
</comment>
<evidence type="ECO:0000256" key="9">
    <source>
        <dbReference type="SAM" id="SignalP"/>
    </source>
</evidence>
<feature type="transmembrane region" description="Helical" evidence="7">
    <location>
        <begin position="151"/>
        <end position="175"/>
    </location>
</feature>
<dbReference type="AlphaFoldDB" id="A0AAD4ETD6"/>
<dbReference type="GO" id="GO:0016020">
    <property type="term" value="C:membrane"/>
    <property type="evidence" value="ECO:0007669"/>
    <property type="project" value="UniProtKB-SubCell"/>
</dbReference>
<evidence type="ECO:0000256" key="7">
    <source>
        <dbReference type="RuleBase" id="RU363058"/>
    </source>
</evidence>
<evidence type="ECO:0000256" key="1">
    <source>
        <dbReference type="ARBA" id="ARBA00004141"/>
    </source>
</evidence>
<comment type="subcellular location">
    <subcellularLocation>
        <location evidence="1 7">Membrane</location>
        <topology evidence="1 7">Multi-pass membrane protein</topology>
    </subcellularLocation>
</comment>
<dbReference type="EMBL" id="JAHCVI010000005">
    <property type="protein sequence ID" value="KAG7285008.1"/>
    <property type="molecule type" value="Genomic_DNA"/>
</dbReference>
<keyword evidence="2 7" id="KW-0813">Transport</keyword>
<feature type="transmembrane region" description="Helical" evidence="7">
    <location>
        <begin position="118"/>
        <end position="139"/>
    </location>
</feature>
<evidence type="ECO:0000256" key="8">
    <source>
        <dbReference type="SAM" id="MobiDB-lite"/>
    </source>
</evidence>
<dbReference type="Pfam" id="PF01384">
    <property type="entry name" value="PHO4"/>
    <property type="match status" value="1"/>
</dbReference>
<dbReference type="PANTHER" id="PTHR11101:SF80">
    <property type="entry name" value="PHOSPHATE TRANSPORTER"/>
    <property type="match status" value="1"/>
</dbReference>
<evidence type="ECO:0000256" key="4">
    <source>
        <dbReference type="ARBA" id="ARBA00022692"/>
    </source>
</evidence>
<gene>
    <name evidence="10" type="primary">PHO4</name>
    <name evidence="10" type="ORF">NEMBOFW57_009626</name>
</gene>
<dbReference type="GO" id="GO:0035435">
    <property type="term" value="P:phosphate ion transmembrane transport"/>
    <property type="evidence" value="ECO:0007669"/>
    <property type="project" value="TreeGrafter"/>
</dbReference>
<feature type="compositionally biased region" description="Polar residues" evidence="8">
    <location>
        <begin position="330"/>
        <end position="342"/>
    </location>
</feature>
<keyword evidence="3 7" id="KW-0592">Phosphate transport</keyword>
<dbReference type="PANTHER" id="PTHR11101">
    <property type="entry name" value="PHOSPHATE TRANSPORTER"/>
    <property type="match status" value="1"/>
</dbReference>
<feature type="transmembrane region" description="Helical" evidence="7">
    <location>
        <begin position="463"/>
        <end position="481"/>
    </location>
</feature>
<protein>
    <recommendedName>
        <fullName evidence="7">Phosphate transporter</fullName>
    </recommendedName>
</protein>
<proteinExistence type="inferred from homology"/>
<feature type="region of interest" description="Disordered" evidence="8">
    <location>
        <begin position="302"/>
        <end position="353"/>
    </location>
</feature>
<keyword evidence="4 7" id="KW-0812">Transmembrane</keyword>
<reference evidence="10" key="1">
    <citation type="submission" date="2023-02" db="EMBL/GenBank/DDBJ databases">
        <authorList>
            <person name="Palmer J.M."/>
        </authorList>
    </citation>
    <scope>NUCLEOTIDE SEQUENCE</scope>
    <source>
        <strain evidence="10">FW57</strain>
    </source>
</reference>
<name>A0AAD4ETD6_9PEZI</name>
<dbReference type="InterPro" id="IPR001204">
    <property type="entry name" value="Phos_transporter"/>
</dbReference>
<feature type="transmembrane region" description="Helical" evidence="7">
    <location>
        <begin position="550"/>
        <end position="575"/>
    </location>
</feature>
<evidence type="ECO:0000256" key="3">
    <source>
        <dbReference type="ARBA" id="ARBA00022592"/>
    </source>
</evidence>
<feature type="chain" id="PRO_5042125174" description="Phosphate transporter" evidence="9">
    <location>
        <begin position="22"/>
        <end position="584"/>
    </location>
</feature>
<comment type="caution">
    <text evidence="10">The sequence shown here is derived from an EMBL/GenBank/DDBJ whole genome shotgun (WGS) entry which is preliminary data.</text>
</comment>
<evidence type="ECO:0000313" key="10">
    <source>
        <dbReference type="EMBL" id="KAG7285008.1"/>
    </source>
</evidence>
<keyword evidence="9" id="KW-0732">Signal</keyword>
<evidence type="ECO:0000256" key="5">
    <source>
        <dbReference type="ARBA" id="ARBA00022989"/>
    </source>
</evidence>
<feature type="signal peptide" evidence="9">
    <location>
        <begin position="1"/>
        <end position="21"/>
    </location>
</feature>
<dbReference type="GO" id="GO:0005315">
    <property type="term" value="F:phosphate transmembrane transporter activity"/>
    <property type="evidence" value="ECO:0007669"/>
    <property type="project" value="InterPro"/>
</dbReference>
<feature type="transmembrane region" description="Helical" evidence="7">
    <location>
        <begin position="229"/>
        <end position="249"/>
    </location>
</feature>
<keyword evidence="5 7" id="KW-1133">Transmembrane helix</keyword>
<organism evidence="10 11">
    <name type="scientific">Staphylotrichum longicolle</name>
    <dbReference type="NCBI Taxonomy" id="669026"/>
    <lineage>
        <taxon>Eukaryota</taxon>
        <taxon>Fungi</taxon>
        <taxon>Dikarya</taxon>
        <taxon>Ascomycota</taxon>
        <taxon>Pezizomycotina</taxon>
        <taxon>Sordariomycetes</taxon>
        <taxon>Sordariomycetidae</taxon>
        <taxon>Sordariales</taxon>
        <taxon>Chaetomiaceae</taxon>
        <taxon>Staphylotrichum</taxon>
    </lineage>
</organism>
<comment type="similarity">
    <text evidence="7">Belongs to the inorganic phosphate transporter (PiT) (TC 2.A.20) family.</text>
</comment>